<organism evidence="1 2">
    <name type="scientific">Colletotrichum lupini</name>
    <dbReference type="NCBI Taxonomy" id="145971"/>
    <lineage>
        <taxon>Eukaryota</taxon>
        <taxon>Fungi</taxon>
        <taxon>Dikarya</taxon>
        <taxon>Ascomycota</taxon>
        <taxon>Pezizomycotina</taxon>
        <taxon>Sordariomycetes</taxon>
        <taxon>Hypocreomycetidae</taxon>
        <taxon>Glomerellales</taxon>
        <taxon>Glomerellaceae</taxon>
        <taxon>Colletotrichum</taxon>
        <taxon>Colletotrichum acutatum species complex</taxon>
    </lineage>
</organism>
<dbReference type="EMBL" id="CP019481">
    <property type="protein sequence ID" value="UQC90809.1"/>
    <property type="molecule type" value="Genomic_DNA"/>
</dbReference>
<evidence type="ECO:0000313" key="2">
    <source>
        <dbReference type="Proteomes" id="UP000830671"/>
    </source>
</evidence>
<reference evidence="1" key="1">
    <citation type="journal article" date="2021" name="Mol. Plant Microbe Interact.">
        <title>Complete Genome Sequence of the Plant-Pathogenic Fungus Colletotrichum lupini.</title>
        <authorList>
            <person name="Baroncelli R."/>
            <person name="Pensec F."/>
            <person name="Da Lio D."/>
            <person name="Boufleur T."/>
            <person name="Vicente I."/>
            <person name="Sarrocco S."/>
            <person name="Picot A."/>
            <person name="Baraldi E."/>
            <person name="Sukno S."/>
            <person name="Thon M."/>
            <person name="Le Floch G."/>
        </authorList>
    </citation>
    <scope>NUCLEOTIDE SEQUENCE</scope>
    <source>
        <strain evidence="1">IMI 504893</strain>
    </source>
</reference>
<gene>
    <name evidence="1" type="ORF">CLUP02_16340</name>
</gene>
<protein>
    <submittedName>
        <fullName evidence="1">Uncharacterized protein</fullName>
    </submittedName>
</protein>
<dbReference type="GeneID" id="73350273"/>
<dbReference type="AlphaFoldDB" id="A0A9Q8T7N4"/>
<dbReference type="Proteomes" id="UP000830671">
    <property type="component" value="Chromosome 9"/>
</dbReference>
<dbReference type="RefSeq" id="XP_049152410.1">
    <property type="nucleotide sequence ID" value="XM_049295263.1"/>
</dbReference>
<accession>A0A9Q8T7N4</accession>
<evidence type="ECO:0000313" key="1">
    <source>
        <dbReference type="EMBL" id="UQC90809.1"/>
    </source>
</evidence>
<sequence>MRYRNVRGFSLHAQPVFLTTGRLSMPPGSDGAGDQPLPRYFAWGAGAVRLEAVHPPRQKSAAVIDWRCRELYLGGKVLVRRAKKLPLESDTRLDLPYLTFESFAFGDLSDVESRAINKCQSVILVAMSLERQGRNPRCDGETVSLANQTLGTCGKTNYKLKVLSPFMRSIENTSLKIWLQNRRIVHLPNFLGSDMDTSDLTQLLKCASVFLPSHPFPSSPFTFVSFTPPDASQVWAPNSRPLTAREADLDLHIHHGHQALFLMRWHLSLTSQRCSRSRQGSVYHVYQQQPQGTVIQKDPRDKLTTTIRRKTSLDILSIIG</sequence>
<keyword evidence="2" id="KW-1185">Reference proteome</keyword>
<name>A0A9Q8T7N4_9PEZI</name>
<dbReference type="KEGG" id="clup:CLUP02_16340"/>
<proteinExistence type="predicted"/>